<proteinExistence type="predicted"/>
<dbReference type="SUPFAM" id="SSF51206">
    <property type="entry name" value="cAMP-binding domain-like"/>
    <property type="match status" value="1"/>
</dbReference>
<dbReference type="PROSITE" id="PS50042">
    <property type="entry name" value="CNMP_BINDING_3"/>
    <property type="match status" value="1"/>
</dbReference>
<comment type="caution">
    <text evidence="2">The sequence shown here is derived from an EMBL/GenBank/DDBJ whole genome shotgun (WGS) entry which is preliminary data.</text>
</comment>
<accession>A0ABT3A414</accession>
<dbReference type="Pfam" id="PF00027">
    <property type="entry name" value="cNMP_binding"/>
    <property type="match status" value="1"/>
</dbReference>
<sequence>MKEACLQALKAAMEGYAPLSATTWEALCEHCAVRTLPKGTMLYEAGSVPTRFGFVVNGLVRSFTINEQGHEYNKNFFAEGQFPGSMTALLTSQPSRLGFETVEESVLVEIDFKGFRTLLFSHLDLMRYHILYLEKNWLLHKDAREIELVQNEASLRYAQFIQDYPNLVDRLPLYHIASHLGITPTQLSRIRKKAVPQK</sequence>
<dbReference type="CDD" id="cd00038">
    <property type="entry name" value="CAP_ED"/>
    <property type="match status" value="1"/>
</dbReference>
<evidence type="ECO:0000313" key="2">
    <source>
        <dbReference type="EMBL" id="MCV2883424.1"/>
    </source>
</evidence>
<dbReference type="Proteomes" id="UP001652504">
    <property type="component" value="Unassembled WGS sequence"/>
</dbReference>
<dbReference type="InterPro" id="IPR014710">
    <property type="entry name" value="RmlC-like_jellyroll"/>
</dbReference>
<protein>
    <submittedName>
        <fullName evidence="2">Crp/Fnr family transcriptional regulator</fullName>
    </submittedName>
</protein>
<name>A0ABT3A414_9ALTE</name>
<keyword evidence="3" id="KW-1185">Reference proteome</keyword>
<dbReference type="Gene3D" id="2.60.120.10">
    <property type="entry name" value="Jelly Rolls"/>
    <property type="match status" value="1"/>
</dbReference>
<evidence type="ECO:0000259" key="1">
    <source>
        <dbReference type="PROSITE" id="PS50042"/>
    </source>
</evidence>
<organism evidence="2 3">
    <name type="scientific">Fluctibacter corallii</name>
    <dbReference type="NCBI Taxonomy" id="2984329"/>
    <lineage>
        <taxon>Bacteria</taxon>
        <taxon>Pseudomonadati</taxon>
        <taxon>Pseudomonadota</taxon>
        <taxon>Gammaproteobacteria</taxon>
        <taxon>Alteromonadales</taxon>
        <taxon>Alteromonadaceae</taxon>
        <taxon>Fluctibacter</taxon>
    </lineage>
</organism>
<reference evidence="2 3" key="1">
    <citation type="submission" date="2022-10" db="EMBL/GenBank/DDBJ databases">
        <title>Aestuariibacter sp. AA17 isolated from Montipora capitata coral fragment.</title>
        <authorList>
            <person name="Emsley S.A."/>
            <person name="Pfannmuller K.M."/>
            <person name="Loughran R.M."/>
            <person name="Shlafstein M."/>
            <person name="Papke E."/>
            <person name="Saw J.H."/>
            <person name="Ushijima B."/>
            <person name="Videau P."/>
        </authorList>
    </citation>
    <scope>NUCLEOTIDE SEQUENCE [LARGE SCALE GENOMIC DNA]</scope>
    <source>
        <strain evidence="2 3">AA17</strain>
    </source>
</reference>
<dbReference type="InterPro" id="IPR000595">
    <property type="entry name" value="cNMP-bd_dom"/>
</dbReference>
<gene>
    <name evidence="2" type="ORF">OE749_01765</name>
</gene>
<dbReference type="InterPro" id="IPR018490">
    <property type="entry name" value="cNMP-bd_dom_sf"/>
</dbReference>
<dbReference type="RefSeq" id="WP_263710624.1">
    <property type="nucleotide sequence ID" value="NZ_JAOWKX010000001.1"/>
</dbReference>
<dbReference type="EMBL" id="JAOWKX010000001">
    <property type="protein sequence ID" value="MCV2883424.1"/>
    <property type="molecule type" value="Genomic_DNA"/>
</dbReference>
<dbReference type="SMART" id="SM00100">
    <property type="entry name" value="cNMP"/>
    <property type="match status" value="1"/>
</dbReference>
<evidence type="ECO:0000313" key="3">
    <source>
        <dbReference type="Proteomes" id="UP001652504"/>
    </source>
</evidence>
<feature type="domain" description="Cyclic nucleotide-binding" evidence="1">
    <location>
        <begin position="34"/>
        <end position="136"/>
    </location>
</feature>